<protein>
    <submittedName>
        <fullName evidence="2">Uncharacterized protein</fullName>
    </submittedName>
</protein>
<gene>
    <name evidence="2" type="ORF">UC8_46430</name>
</gene>
<accession>A0A5B9R7E3</accession>
<evidence type="ECO:0000313" key="2">
    <source>
        <dbReference type="EMBL" id="QEG42601.1"/>
    </source>
</evidence>
<sequence length="115" mass="13402">MSRLLLAAFTLFAVIGLTDLHAQGYRYRSGWRHSGMWQQPADWGYPRGTTGYRYGYLYDPYASGSFRAPDLMDDPSFRAKQRVGRLFYSEPALTPRHHQHVHPHSNHRVPTYHSH</sequence>
<evidence type="ECO:0000313" key="3">
    <source>
        <dbReference type="Proteomes" id="UP000325286"/>
    </source>
</evidence>
<dbReference type="Proteomes" id="UP000325286">
    <property type="component" value="Chromosome"/>
</dbReference>
<proteinExistence type="predicted"/>
<evidence type="ECO:0000256" key="1">
    <source>
        <dbReference type="SAM" id="MobiDB-lite"/>
    </source>
</evidence>
<feature type="region of interest" description="Disordered" evidence="1">
    <location>
        <begin position="95"/>
        <end position="115"/>
    </location>
</feature>
<dbReference type="EMBL" id="CP042914">
    <property type="protein sequence ID" value="QEG42601.1"/>
    <property type="molecule type" value="Genomic_DNA"/>
</dbReference>
<dbReference type="KEGG" id="rul:UC8_46430"/>
<feature type="compositionally biased region" description="Basic residues" evidence="1">
    <location>
        <begin position="95"/>
        <end position="107"/>
    </location>
</feature>
<organism evidence="2 3">
    <name type="scientific">Roseimaritima ulvae</name>
    <dbReference type="NCBI Taxonomy" id="980254"/>
    <lineage>
        <taxon>Bacteria</taxon>
        <taxon>Pseudomonadati</taxon>
        <taxon>Planctomycetota</taxon>
        <taxon>Planctomycetia</taxon>
        <taxon>Pirellulales</taxon>
        <taxon>Pirellulaceae</taxon>
        <taxon>Roseimaritima</taxon>
    </lineage>
</organism>
<keyword evidence="3" id="KW-1185">Reference proteome</keyword>
<name>A0A5B9R7E3_9BACT</name>
<dbReference type="RefSeq" id="WP_068141799.1">
    <property type="nucleotide sequence ID" value="NZ_CP042914.1"/>
</dbReference>
<dbReference type="AlphaFoldDB" id="A0A5B9R7E3"/>
<reference evidence="2 3" key="1">
    <citation type="submission" date="2019-08" db="EMBL/GenBank/DDBJ databases">
        <title>Deep-cultivation of Planctomycetes and their phenomic and genomic characterization uncovers novel biology.</title>
        <authorList>
            <person name="Wiegand S."/>
            <person name="Jogler M."/>
            <person name="Boedeker C."/>
            <person name="Pinto D."/>
            <person name="Vollmers J."/>
            <person name="Rivas-Marin E."/>
            <person name="Kohn T."/>
            <person name="Peeters S.H."/>
            <person name="Heuer A."/>
            <person name="Rast P."/>
            <person name="Oberbeckmann S."/>
            <person name="Bunk B."/>
            <person name="Jeske O."/>
            <person name="Meyerdierks A."/>
            <person name="Storesund J.E."/>
            <person name="Kallscheuer N."/>
            <person name="Luecker S."/>
            <person name="Lage O.M."/>
            <person name="Pohl T."/>
            <person name="Merkel B.J."/>
            <person name="Hornburger P."/>
            <person name="Mueller R.-W."/>
            <person name="Bruemmer F."/>
            <person name="Labrenz M."/>
            <person name="Spormann A.M."/>
            <person name="Op den Camp H."/>
            <person name="Overmann J."/>
            <person name="Amann R."/>
            <person name="Jetten M.S.M."/>
            <person name="Mascher T."/>
            <person name="Medema M.H."/>
            <person name="Devos D.P."/>
            <person name="Kaster A.-K."/>
            <person name="Ovreas L."/>
            <person name="Rohde M."/>
            <person name="Galperin M.Y."/>
            <person name="Jogler C."/>
        </authorList>
    </citation>
    <scope>NUCLEOTIDE SEQUENCE [LARGE SCALE GENOMIC DNA]</scope>
    <source>
        <strain evidence="2 3">UC8</strain>
    </source>
</reference>
<dbReference type="OrthoDB" id="292704at2"/>